<name>A0A9P4K3F3_9PLEO</name>
<proteinExistence type="predicted"/>
<organism evidence="1 2">
    <name type="scientific">Lojkania enalia</name>
    <dbReference type="NCBI Taxonomy" id="147567"/>
    <lineage>
        <taxon>Eukaryota</taxon>
        <taxon>Fungi</taxon>
        <taxon>Dikarya</taxon>
        <taxon>Ascomycota</taxon>
        <taxon>Pezizomycotina</taxon>
        <taxon>Dothideomycetes</taxon>
        <taxon>Pleosporomycetidae</taxon>
        <taxon>Pleosporales</taxon>
        <taxon>Pleosporales incertae sedis</taxon>
        <taxon>Lojkania</taxon>
    </lineage>
</organism>
<comment type="caution">
    <text evidence="1">The sequence shown here is derived from an EMBL/GenBank/DDBJ whole genome shotgun (WGS) entry which is preliminary data.</text>
</comment>
<evidence type="ECO:0000313" key="2">
    <source>
        <dbReference type="Proteomes" id="UP000800093"/>
    </source>
</evidence>
<reference evidence="2" key="1">
    <citation type="journal article" date="2020" name="Stud. Mycol.">
        <title>101 Dothideomycetes genomes: A test case for predicting lifestyles and emergence of pathogens.</title>
        <authorList>
            <person name="Haridas S."/>
            <person name="Albert R."/>
            <person name="Binder M."/>
            <person name="Bloem J."/>
            <person name="LaButti K."/>
            <person name="Salamov A."/>
            <person name="Andreopoulos B."/>
            <person name="Baker S."/>
            <person name="Barry K."/>
            <person name="Bills G."/>
            <person name="Bluhm B."/>
            <person name="Cannon C."/>
            <person name="Castanera R."/>
            <person name="Culley D."/>
            <person name="Daum C."/>
            <person name="Ezra D."/>
            <person name="Gonzalez J."/>
            <person name="Henrissat B."/>
            <person name="Kuo A."/>
            <person name="Liang C."/>
            <person name="Lipzen A."/>
            <person name="Lutzoni F."/>
            <person name="Magnuson J."/>
            <person name="Mondo S."/>
            <person name="Nolan M."/>
            <person name="Ohm R."/>
            <person name="Pangilinan J."/>
            <person name="Park H.-J."/>
            <person name="Ramirez L."/>
            <person name="Alfaro M."/>
            <person name="Sun H."/>
            <person name="Tritt A."/>
            <person name="Yoshinaga Y."/>
            <person name="Zwiers L.-H."/>
            <person name="Turgeon B."/>
            <person name="Goodwin S."/>
            <person name="Spatafora J."/>
            <person name="Crous P."/>
            <person name="Grigoriev I."/>
        </authorList>
    </citation>
    <scope>NUCLEOTIDE SEQUENCE [LARGE SCALE GENOMIC DNA]</scope>
    <source>
        <strain evidence="2">CBS 304.66</strain>
    </source>
</reference>
<accession>A0A9P4K3F3</accession>
<keyword evidence="2" id="KW-1185">Reference proteome</keyword>
<dbReference type="OrthoDB" id="5381562at2759"/>
<dbReference type="Proteomes" id="UP000800093">
    <property type="component" value="Unassembled WGS sequence"/>
</dbReference>
<dbReference type="EMBL" id="ML986649">
    <property type="protein sequence ID" value="KAF2261877.1"/>
    <property type="molecule type" value="Genomic_DNA"/>
</dbReference>
<gene>
    <name evidence="1" type="ORF">CC78DRAFT_583243</name>
</gene>
<dbReference type="AlphaFoldDB" id="A0A9P4K3F3"/>
<protein>
    <submittedName>
        <fullName evidence="1">Uncharacterized protein</fullName>
    </submittedName>
</protein>
<evidence type="ECO:0000313" key="1">
    <source>
        <dbReference type="EMBL" id="KAF2261877.1"/>
    </source>
</evidence>
<sequence length="102" mass="11734">MMIEDNDDDDDYAFSDGDTLRRTLIFPLFFKADSNETANNLNNRQFKKLKHSEDESWCQPGNNFLRYKVAGHTILHEMAHLHSVGSASGLDERQVYKKNGDP</sequence>